<keyword evidence="1" id="KW-0472">Membrane</keyword>
<reference evidence="2" key="1">
    <citation type="journal article" date="2012" name="Science">
        <title>Fermentation, hydrogen, and sulfur metabolism in multiple uncultivated bacterial phyla.</title>
        <authorList>
            <person name="Wrighton K.C."/>
            <person name="Thomas B.C."/>
            <person name="Sharon I."/>
            <person name="Miller C.S."/>
            <person name="Castelle C.J."/>
            <person name="VerBerkmoes N.C."/>
            <person name="Wilkins M.J."/>
            <person name="Hettich R.L."/>
            <person name="Lipton M.S."/>
            <person name="Williams K.H."/>
            <person name="Long P.E."/>
            <person name="Banfield J.F."/>
        </authorList>
    </citation>
    <scope>NUCLEOTIDE SEQUENCE [LARGE SCALE GENOMIC DNA]</scope>
</reference>
<comment type="caution">
    <text evidence="2">The sequence shown here is derived from an EMBL/GenBank/DDBJ whole genome shotgun (WGS) entry which is preliminary data.</text>
</comment>
<name>K2F8L9_9BACT</name>
<gene>
    <name evidence="2" type="ORF">ACD_3C00198G0015</name>
</gene>
<keyword evidence="1" id="KW-0812">Transmembrane</keyword>
<feature type="transmembrane region" description="Helical" evidence="1">
    <location>
        <begin position="89"/>
        <end position="111"/>
    </location>
</feature>
<keyword evidence="1" id="KW-1133">Transmembrane helix</keyword>
<feature type="transmembrane region" description="Helical" evidence="1">
    <location>
        <begin position="118"/>
        <end position="143"/>
    </location>
</feature>
<evidence type="ECO:0000313" key="2">
    <source>
        <dbReference type="EMBL" id="EKE27501.1"/>
    </source>
</evidence>
<protein>
    <submittedName>
        <fullName evidence="2">Uncharacterized protein</fullName>
    </submittedName>
</protein>
<feature type="transmembrane region" description="Helical" evidence="1">
    <location>
        <begin position="57"/>
        <end position="77"/>
    </location>
</feature>
<evidence type="ECO:0000256" key="1">
    <source>
        <dbReference type="SAM" id="Phobius"/>
    </source>
</evidence>
<organism evidence="2">
    <name type="scientific">uncultured bacterium</name>
    <name type="common">gcode 4</name>
    <dbReference type="NCBI Taxonomy" id="1234023"/>
    <lineage>
        <taxon>Bacteria</taxon>
        <taxon>environmental samples</taxon>
    </lineage>
</organism>
<dbReference type="AlphaFoldDB" id="K2F8L9"/>
<feature type="transmembrane region" description="Helical" evidence="1">
    <location>
        <begin position="27"/>
        <end position="45"/>
    </location>
</feature>
<proteinExistence type="predicted"/>
<dbReference type="EMBL" id="AMFJ01000472">
    <property type="protein sequence ID" value="EKE27501.1"/>
    <property type="molecule type" value="Genomic_DNA"/>
</dbReference>
<sequence>MFLLIVLLLLILIISYQFKTDKYHSLILMISLMVSLMSASLLFILEEGILYNIFIYAYFLTTLELMFLWPYMFFWVMHKKIQSFGKSMIYSYIAFFMLCLVNSFAIYYLAAPKVNWDAIIWVIFIIIWIWTIFLLNVILLTLIEKFIIKKSKIENF</sequence>
<accession>K2F8L9</accession>